<evidence type="ECO:0000313" key="1">
    <source>
        <dbReference type="Ensembl" id="ENSPLAP00000022740.1"/>
    </source>
</evidence>
<reference evidence="1" key="1">
    <citation type="submission" date="2025-08" db="UniProtKB">
        <authorList>
            <consortium name="Ensembl"/>
        </authorList>
    </citation>
    <scope>IDENTIFICATION</scope>
</reference>
<name>A0A3B3VAF2_9TELE</name>
<keyword evidence="2" id="KW-1185">Reference proteome</keyword>
<evidence type="ECO:0000313" key="2">
    <source>
        <dbReference type="Proteomes" id="UP000261500"/>
    </source>
</evidence>
<reference evidence="1" key="2">
    <citation type="submission" date="2025-09" db="UniProtKB">
        <authorList>
            <consortium name="Ensembl"/>
        </authorList>
    </citation>
    <scope>IDENTIFICATION</scope>
</reference>
<dbReference type="AlphaFoldDB" id="A0A3B3VAF2"/>
<organism evidence="1 2">
    <name type="scientific">Poecilia latipinna</name>
    <name type="common">sailfin molly</name>
    <dbReference type="NCBI Taxonomy" id="48699"/>
    <lineage>
        <taxon>Eukaryota</taxon>
        <taxon>Metazoa</taxon>
        <taxon>Chordata</taxon>
        <taxon>Craniata</taxon>
        <taxon>Vertebrata</taxon>
        <taxon>Euteleostomi</taxon>
        <taxon>Actinopterygii</taxon>
        <taxon>Neopterygii</taxon>
        <taxon>Teleostei</taxon>
        <taxon>Neoteleostei</taxon>
        <taxon>Acanthomorphata</taxon>
        <taxon>Ovalentaria</taxon>
        <taxon>Atherinomorphae</taxon>
        <taxon>Cyprinodontiformes</taxon>
        <taxon>Poeciliidae</taxon>
        <taxon>Poeciliinae</taxon>
        <taxon>Poecilia</taxon>
    </lineage>
</organism>
<accession>A0A3B3VAF2</accession>
<protein>
    <submittedName>
        <fullName evidence="1">Uncharacterized protein</fullName>
    </submittedName>
</protein>
<sequence>MNVTPQCSLHPVTPAPGHLLFLKLSDPPCLQSNLGEWLSAIGLSQYHQLTSFLSLLFRVSNQHQVNLLFTGCHSRPKFGSSRE</sequence>
<dbReference type="Ensembl" id="ENSPLAT00000007692.1">
    <property type="protein sequence ID" value="ENSPLAP00000022740.1"/>
    <property type="gene ID" value="ENSPLAG00000007533.1"/>
</dbReference>
<proteinExistence type="predicted"/>
<dbReference type="Proteomes" id="UP000261500">
    <property type="component" value="Unplaced"/>
</dbReference>